<dbReference type="FunFam" id="2.40.50.140:FF:000012">
    <property type="entry name" value="DNA ligase"/>
    <property type="match status" value="1"/>
</dbReference>
<dbReference type="Pfam" id="PF01653">
    <property type="entry name" value="DNA_ligase_aden"/>
    <property type="match status" value="1"/>
</dbReference>
<dbReference type="InterPro" id="IPR052891">
    <property type="entry name" value="DNA-3mA_glycosylase"/>
</dbReference>
<evidence type="ECO:0000256" key="12">
    <source>
        <dbReference type="SAM" id="MobiDB-lite"/>
    </source>
</evidence>
<dbReference type="Gene3D" id="3.40.50.10190">
    <property type="entry name" value="BRCT domain"/>
    <property type="match status" value="1"/>
</dbReference>
<dbReference type="InterPro" id="IPR018239">
    <property type="entry name" value="DNA_ligase_AS"/>
</dbReference>
<dbReference type="InterPro" id="IPR011257">
    <property type="entry name" value="DNA_glycosylase"/>
</dbReference>
<dbReference type="InParanoid" id="E3NTU5"/>
<evidence type="ECO:0000256" key="8">
    <source>
        <dbReference type="ARBA" id="ARBA00022842"/>
    </source>
</evidence>
<dbReference type="PROSITE" id="PS50172">
    <property type="entry name" value="BRCT"/>
    <property type="match status" value="1"/>
</dbReference>
<dbReference type="SUPFAM" id="SSF56091">
    <property type="entry name" value="DNA ligase/mRNA capping enzyme, catalytic domain"/>
    <property type="match status" value="1"/>
</dbReference>
<dbReference type="STRING" id="31234.E3NTU5"/>
<protein>
    <recommendedName>
        <fullName evidence="2">DNA ligase (NAD(+))</fullName>
        <ecNumber evidence="2">6.5.1.2</ecNumber>
    </recommendedName>
</protein>
<dbReference type="EMBL" id="DS270314">
    <property type="protein sequence ID" value="EFO93231.1"/>
    <property type="molecule type" value="Genomic_DNA"/>
</dbReference>
<evidence type="ECO:0000256" key="2">
    <source>
        <dbReference type="ARBA" id="ARBA00012722"/>
    </source>
</evidence>
<dbReference type="InterPro" id="IPR001357">
    <property type="entry name" value="BRCT_dom"/>
</dbReference>
<gene>
    <name evidence="14" type="ORF">CRE_02776</name>
</gene>
<evidence type="ECO:0000259" key="13">
    <source>
        <dbReference type="PROSITE" id="PS50172"/>
    </source>
</evidence>
<dbReference type="SUPFAM" id="SSF48150">
    <property type="entry name" value="DNA-glycosylase"/>
    <property type="match status" value="1"/>
</dbReference>
<dbReference type="eggNOG" id="KOG1968">
    <property type="taxonomic scope" value="Eukaryota"/>
</dbReference>
<keyword evidence="15" id="KW-1185">Reference proteome</keyword>
<evidence type="ECO:0000313" key="15">
    <source>
        <dbReference type="Proteomes" id="UP000008281"/>
    </source>
</evidence>
<dbReference type="Pfam" id="PF03352">
    <property type="entry name" value="Adenine_glyco"/>
    <property type="match status" value="1"/>
</dbReference>
<dbReference type="InterPro" id="IPR010994">
    <property type="entry name" value="RuvA_2-like"/>
</dbReference>
<dbReference type="HAMAP" id="MF_01588">
    <property type="entry name" value="DNA_ligase_A"/>
    <property type="match status" value="1"/>
</dbReference>
<dbReference type="GO" id="GO:0006260">
    <property type="term" value="P:DNA replication"/>
    <property type="evidence" value="ECO:0007669"/>
    <property type="project" value="UniProtKB-KW"/>
</dbReference>
<feature type="compositionally biased region" description="Low complexity" evidence="12">
    <location>
        <begin position="101"/>
        <end position="132"/>
    </location>
</feature>
<evidence type="ECO:0000256" key="5">
    <source>
        <dbReference type="ARBA" id="ARBA00022723"/>
    </source>
</evidence>
<dbReference type="PANTHER" id="PTHR30037">
    <property type="entry name" value="DNA-3-METHYLADENINE GLYCOSYLASE 1"/>
    <property type="match status" value="1"/>
</dbReference>
<evidence type="ECO:0000313" key="14">
    <source>
        <dbReference type="EMBL" id="EFO93231.1"/>
    </source>
</evidence>
<dbReference type="CDD" id="cd00114">
    <property type="entry name" value="LIGANc"/>
    <property type="match status" value="1"/>
</dbReference>
<evidence type="ECO:0000256" key="11">
    <source>
        <dbReference type="ARBA" id="ARBA00034005"/>
    </source>
</evidence>
<dbReference type="Pfam" id="PF03120">
    <property type="entry name" value="OB_DNA_ligase"/>
    <property type="match status" value="1"/>
</dbReference>
<evidence type="ECO:0000256" key="10">
    <source>
        <dbReference type="ARBA" id="ARBA00023204"/>
    </source>
</evidence>
<dbReference type="OrthoDB" id="19145at2759"/>
<dbReference type="Pfam" id="PF12826">
    <property type="entry name" value="HHH_2"/>
    <property type="match status" value="1"/>
</dbReference>
<dbReference type="Pfam" id="PF03119">
    <property type="entry name" value="DNA_ligase_ZBD"/>
    <property type="match status" value="1"/>
</dbReference>
<keyword evidence="9" id="KW-0520">NAD</keyword>
<dbReference type="SUPFAM" id="SSF52113">
    <property type="entry name" value="BRCT domain"/>
    <property type="match status" value="1"/>
</dbReference>
<comment type="catalytic activity">
    <reaction evidence="11">
        <text>NAD(+) + (deoxyribonucleotide)n-3'-hydroxyl + 5'-phospho-(deoxyribonucleotide)m = (deoxyribonucleotide)n+m + AMP + beta-nicotinamide D-nucleotide.</text>
        <dbReference type="EC" id="6.5.1.2"/>
    </reaction>
</comment>
<evidence type="ECO:0000256" key="4">
    <source>
        <dbReference type="ARBA" id="ARBA00022705"/>
    </source>
</evidence>
<feature type="domain" description="BRCT" evidence="13">
    <location>
        <begin position="860"/>
        <end position="928"/>
    </location>
</feature>
<dbReference type="Gene3D" id="1.10.340.30">
    <property type="entry name" value="Hypothetical protein, domain 2"/>
    <property type="match status" value="1"/>
</dbReference>
<dbReference type="Gene3D" id="1.10.150.20">
    <property type="entry name" value="5' to 3' exonuclease, C-terminal subdomain"/>
    <property type="match status" value="2"/>
</dbReference>
<proteinExistence type="inferred from homology"/>
<keyword evidence="6" id="KW-0227">DNA damage</keyword>
<keyword evidence="5" id="KW-0479">Metal-binding</keyword>
<dbReference type="InterPro" id="IPR012340">
    <property type="entry name" value="NA-bd_OB-fold"/>
</dbReference>
<dbReference type="InterPro" id="IPR041663">
    <property type="entry name" value="DisA/LigA_HHH"/>
</dbReference>
<keyword evidence="10" id="KW-0234">DNA repair</keyword>
<keyword evidence="4" id="KW-0235">DNA replication</keyword>
<feature type="compositionally biased region" description="Basic residues" evidence="12">
    <location>
        <begin position="83"/>
        <end position="100"/>
    </location>
</feature>
<feature type="region of interest" description="Disordered" evidence="12">
    <location>
        <begin position="1"/>
        <end position="168"/>
    </location>
</feature>
<dbReference type="SUPFAM" id="SSF50249">
    <property type="entry name" value="Nucleic acid-binding proteins"/>
    <property type="match status" value="1"/>
</dbReference>
<dbReference type="InterPro" id="IPR013840">
    <property type="entry name" value="DNAligase_N"/>
</dbReference>
<feature type="compositionally biased region" description="Polar residues" evidence="12">
    <location>
        <begin position="64"/>
        <end position="79"/>
    </location>
</feature>
<dbReference type="SMART" id="SM00292">
    <property type="entry name" value="BRCT"/>
    <property type="match status" value="1"/>
</dbReference>
<dbReference type="PROSITE" id="PS01055">
    <property type="entry name" value="DNA_LIGASE_N1"/>
    <property type="match status" value="1"/>
</dbReference>
<evidence type="ECO:0000256" key="1">
    <source>
        <dbReference type="ARBA" id="ARBA00001946"/>
    </source>
</evidence>
<dbReference type="InterPro" id="IPR004150">
    <property type="entry name" value="NAD_DNA_ligase_OB"/>
</dbReference>
<dbReference type="Gene3D" id="2.40.50.140">
    <property type="entry name" value="Nucleic acid-binding proteins"/>
    <property type="match status" value="1"/>
</dbReference>
<accession>E3NTU5</accession>
<feature type="compositionally biased region" description="Polar residues" evidence="12">
    <location>
        <begin position="24"/>
        <end position="34"/>
    </location>
</feature>
<dbReference type="NCBIfam" id="NF005932">
    <property type="entry name" value="PRK07956.1"/>
    <property type="match status" value="1"/>
</dbReference>
<evidence type="ECO:0000256" key="7">
    <source>
        <dbReference type="ARBA" id="ARBA00022833"/>
    </source>
</evidence>
<evidence type="ECO:0000256" key="6">
    <source>
        <dbReference type="ARBA" id="ARBA00022763"/>
    </source>
</evidence>
<dbReference type="HOGENOM" id="CLU_007764_2_0_1"/>
<dbReference type="AlphaFoldDB" id="E3NTU5"/>
<dbReference type="InterPro" id="IPR001679">
    <property type="entry name" value="DNA_ligase"/>
</dbReference>
<evidence type="ECO:0000256" key="9">
    <source>
        <dbReference type="ARBA" id="ARBA00023027"/>
    </source>
</evidence>
<dbReference type="InterPro" id="IPR005019">
    <property type="entry name" value="Adenine_glyco"/>
</dbReference>
<evidence type="ECO:0000256" key="3">
    <source>
        <dbReference type="ARBA" id="ARBA00022598"/>
    </source>
</evidence>
<dbReference type="NCBIfam" id="TIGR00575">
    <property type="entry name" value="dnlj"/>
    <property type="match status" value="1"/>
</dbReference>
<dbReference type="GO" id="GO:0008725">
    <property type="term" value="F:DNA-3-methyladenine glycosylase activity"/>
    <property type="evidence" value="ECO:0007669"/>
    <property type="project" value="InterPro"/>
</dbReference>
<dbReference type="Pfam" id="PF00533">
    <property type="entry name" value="BRCT"/>
    <property type="match status" value="1"/>
</dbReference>
<feature type="region of interest" description="Disordered" evidence="12">
    <location>
        <begin position="1124"/>
        <end position="1202"/>
    </location>
</feature>
<dbReference type="GO" id="GO:0003911">
    <property type="term" value="F:DNA ligase (NAD+) activity"/>
    <property type="evidence" value="ECO:0007669"/>
    <property type="project" value="UniProtKB-EC"/>
</dbReference>
<sequence>MSSARTTAPAGTRWASGAVCSSAARRSTATRVTCSRSGPSRTRSSSARRNASRSPGSRADATAGQGSRGSTPASPSPATCRSARTRIRSRRSRVSSRSTRRSGPSGTVPRPRTRSSSISTSRSPSRCSESLPARPRCCTGALACSGSSPSTGRSDVGGRSYNERVTQNDSSIPVEFEAARVEAEQLTAEIERYRAAYYSEATSLVSDAQYDELFHRLEALERAFPELAGQDSPTQEVGSAVASAGFPEHEHAERMLSLDNVFSLDEFREWAEKARASSGRAVRWLTELKIDGLAIALAYRNGVLETATTRGDGRVGEDITENVDLIPVIPRVLEGEGIPEFFEARGEVFLTTENFEALNERQHALQAEFAADQLAKGVPAEKITVRFPEFANARNTAAGSLRQRAEKKNERELELMRDRLGRLSLYVHGIGAWQHPDFANQSDAYELLSSWGLPVSPHSRVLDSVDEVLEFIEDRGAHRHDFEHEIDGIVIKIDELELHRELGETSRAPRWAIAYKYPPEEVYTKLLAIRVGVGRTGRATPYAVMEPVKVAGSTVSQATLHNQQVVKAKGVLIGDTVVLRKAGDVIPEVLGAVLERRDGSEVEWQMPVECPECGTELRAMKEGDIDLRCPNARACPAQVRGRVEHIGSRGGLDIEVLGEITAAALTQPEVPSVPPLETEAGLFDLTLEELVPITVVVRDSETGEPVIDEATGEPRRRSPFQRVTVEYPPEAEGMDATARRQAGFRKDHRVVRPSKDAETFLAELERAKTKPLWRLIVSLNIRHVGPVAARALADWFGSLDAIRAASVEELSAVDGVGGIIAESLLEWFEVDWHREIVERWTAAGVQWTTPGHPGPGAAVAEGGVLAGLTVVATGSLDGFTRDGAKEAIIQAGGKAASSVSKKTDFVAAGPGAGSKLAKAEELGIPVLDASQFAVLVSEGPAALGFGDAEAAEADEAAEAGEAAGSTNLASAVGDGGAEPLVRAAWAQQSPVLTAYYDAEWGMPIFDERGVFERLTLEAFQSGLSWITVLRKREAFRAAFDGFEPEAIAAYGEADIARLLADEGIIRNRMKILATIGNARAALALRDDPKAGDLARLVWSAMPERSPSPESDIEVPTEAPRLLLRRPHHRLRPDERHRRCRRPPPLESPTRLLGALGSRRNPHRRPAPVRAMRDPGAPMNRGRRRSIGWTGSRSPSSPLEQHA</sequence>
<keyword evidence="7" id="KW-0862">Zinc</keyword>
<feature type="compositionally biased region" description="Low complexity" evidence="12">
    <location>
        <begin position="35"/>
        <end position="58"/>
    </location>
</feature>
<dbReference type="Proteomes" id="UP000008281">
    <property type="component" value="Unassembled WGS sequence"/>
</dbReference>
<dbReference type="SUPFAM" id="SSF47781">
    <property type="entry name" value="RuvA domain 2-like"/>
    <property type="match status" value="1"/>
</dbReference>
<dbReference type="SMART" id="SM00532">
    <property type="entry name" value="LIGANc"/>
    <property type="match status" value="1"/>
</dbReference>
<keyword evidence="8" id="KW-0460">Magnesium</keyword>
<dbReference type="FunFam" id="1.10.150.20:FF:000006">
    <property type="entry name" value="DNA ligase"/>
    <property type="match status" value="1"/>
</dbReference>
<dbReference type="PANTHER" id="PTHR30037:SF4">
    <property type="entry name" value="DNA-3-METHYLADENINE GLYCOSYLASE I"/>
    <property type="match status" value="1"/>
</dbReference>
<reference evidence="14" key="1">
    <citation type="submission" date="2007-07" db="EMBL/GenBank/DDBJ databases">
        <title>PCAP assembly of the Caenorhabditis remanei genome.</title>
        <authorList>
            <consortium name="The Caenorhabditis remanei Sequencing Consortium"/>
            <person name="Wilson R.K."/>
        </authorList>
    </citation>
    <scope>NUCLEOTIDE SEQUENCE [LARGE SCALE GENOMIC DNA]</scope>
    <source>
        <strain evidence="14">PB4641</strain>
    </source>
</reference>
<dbReference type="Gene3D" id="3.30.470.30">
    <property type="entry name" value="DNA ligase/mRNA capping enzyme"/>
    <property type="match status" value="1"/>
</dbReference>
<dbReference type="GO" id="GO:0006284">
    <property type="term" value="P:base-excision repair"/>
    <property type="evidence" value="ECO:0007669"/>
    <property type="project" value="InterPro"/>
</dbReference>
<dbReference type="InterPro" id="IPR013839">
    <property type="entry name" value="DNAligase_adenylation"/>
</dbReference>
<dbReference type="GO" id="GO:0046872">
    <property type="term" value="F:metal ion binding"/>
    <property type="evidence" value="ECO:0007669"/>
    <property type="project" value="UniProtKB-KW"/>
</dbReference>
<keyword evidence="3" id="KW-0436">Ligase</keyword>
<name>E3NTU5_CAERE</name>
<dbReference type="InterPro" id="IPR036420">
    <property type="entry name" value="BRCT_dom_sf"/>
</dbReference>
<dbReference type="InterPro" id="IPR004149">
    <property type="entry name" value="Znf_DNAligase_C4"/>
</dbReference>
<dbReference type="Gene3D" id="1.10.287.610">
    <property type="entry name" value="Helix hairpin bin"/>
    <property type="match status" value="1"/>
</dbReference>
<dbReference type="Gene3D" id="6.20.10.30">
    <property type="match status" value="1"/>
</dbReference>
<feature type="compositionally biased region" description="Polar residues" evidence="12">
    <location>
        <begin position="1188"/>
        <end position="1202"/>
    </location>
</feature>
<dbReference type="EC" id="6.5.1.2" evidence="2"/>
<organism evidence="15">
    <name type="scientific">Caenorhabditis remanei</name>
    <name type="common">Caenorhabditis vulgaris</name>
    <dbReference type="NCBI Taxonomy" id="31234"/>
    <lineage>
        <taxon>Eukaryota</taxon>
        <taxon>Metazoa</taxon>
        <taxon>Ecdysozoa</taxon>
        <taxon>Nematoda</taxon>
        <taxon>Chromadorea</taxon>
        <taxon>Rhabditida</taxon>
        <taxon>Rhabditina</taxon>
        <taxon>Rhabditomorpha</taxon>
        <taxon>Rhabditoidea</taxon>
        <taxon>Rhabditidae</taxon>
        <taxon>Peloderinae</taxon>
        <taxon>Caenorhabditis</taxon>
    </lineage>
</organism>
<comment type="cofactor">
    <cofactor evidence="1">
        <name>Mg(2+)</name>
        <dbReference type="ChEBI" id="CHEBI:18420"/>
    </cofactor>
</comment>
<dbReference type="CDD" id="cd17748">
    <property type="entry name" value="BRCT_DNA_ligase_like"/>
    <property type="match status" value="1"/>
</dbReference>